<evidence type="ECO:0000256" key="8">
    <source>
        <dbReference type="ARBA" id="ARBA00022989"/>
    </source>
</evidence>
<keyword evidence="8 11" id="KW-1133">Transmembrane helix</keyword>
<protein>
    <recommendedName>
        <fullName evidence="3">Sec translocon accessory complex subunit YajC</fullName>
    </recommendedName>
</protein>
<evidence type="ECO:0000256" key="5">
    <source>
        <dbReference type="ARBA" id="ARBA00022475"/>
    </source>
</evidence>
<dbReference type="SMART" id="SM01323">
    <property type="entry name" value="YajC"/>
    <property type="match status" value="1"/>
</dbReference>
<comment type="similarity">
    <text evidence="2">Belongs to the YajC family.</text>
</comment>
<keyword evidence="9" id="KW-0811">Translocation</keyword>
<evidence type="ECO:0000313" key="13">
    <source>
        <dbReference type="Proteomes" id="UP000808349"/>
    </source>
</evidence>
<dbReference type="Proteomes" id="UP000808349">
    <property type="component" value="Unassembled WGS sequence"/>
</dbReference>
<accession>A0A9D7S9K9</accession>
<evidence type="ECO:0000256" key="9">
    <source>
        <dbReference type="ARBA" id="ARBA00023010"/>
    </source>
</evidence>
<comment type="subcellular location">
    <subcellularLocation>
        <location evidence="1">Cell membrane</location>
        <topology evidence="1">Single-pass membrane protein</topology>
    </subcellularLocation>
</comment>
<proteinExistence type="inferred from homology"/>
<keyword evidence="5" id="KW-1003">Cell membrane</keyword>
<evidence type="ECO:0000313" key="12">
    <source>
        <dbReference type="EMBL" id="MBK9717652.1"/>
    </source>
</evidence>
<dbReference type="InterPro" id="IPR003849">
    <property type="entry name" value="Preprotein_translocase_YajC"/>
</dbReference>
<dbReference type="PANTHER" id="PTHR33909:SF1">
    <property type="entry name" value="SEC TRANSLOCON ACCESSORY COMPLEX SUBUNIT YAJC"/>
    <property type="match status" value="1"/>
</dbReference>
<gene>
    <name evidence="12" type="primary">yajC</name>
    <name evidence="12" type="ORF">IPO85_09090</name>
</gene>
<keyword evidence="4" id="KW-0813">Transport</keyword>
<evidence type="ECO:0000256" key="11">
    <source>
        <dbReference type="SAM" id="Phobius"/>
    </source>
</evidence>
<evidence type="ECO:0000256" key="6">
    <source>
        <dbReference type="ARBA" id="ARBA00022692"/>
    </source>
</evidence>
<sequence>MNIVMQLLPWILIFGIMYLFFLRPQIKKQKEQTNFQNNLKKGDQVVTGSGIIGRITKVEELAVELQIDSKSFMKLLKSAISKEATESIKDKNLLEH</sequence>
<dbReference type="AlphaFoldDB" id="A0A9D7S9K9"/>
<dbReference type="Pfam" id="PF02699">
    <property type="entry name" value="YajC"/>
    <property type="match status" value="1"/>
</dbReference>
<dbReference type="EMBL" id="JADKFW010000005">
    <property type="protein sequence ID" value="MBK9717652.1"/>
    <property type="molecule type" value="Genomic_DNA"/>
</dbReference>
<comment type="caution">
    <text evidence="12">The sequence shown here is derived from an EMBL/GenBank/DDBJ whole genome shotgun (WGS) entry which is preliminary data.</text>
</comment>
<evidence type="ECO:0000256" key="1">
    <source>
        <dbReference type="ARBA" id="ARBA00004162"/>
    </source>
</evidence>
<evidence type="ECO:0000256" key="2">
    <source>
        <dbReference type="ARBA" id="ARBA00006742"/>
    </source>
</evidence>
<keyword evidence="10 11" id="KW-0472">Membrane</keyword>
<keyword evidence="6 11" id="KW-0812">Transmembrane</keyword>
<evidence type="ECO:0000256" key="3">
    <source>
        <dbReference type="ARBA" id="ARBA00014962"/>
    </source>
</evidence>
<reference evidence="12 13" key="1">
    <citation type="submission" date="2020-10" db="EMBL/GenBank/DDBJ databases">
        <title>Connecting structure to function with the recovery of over 1000 high-quality activated sludge metagenome-assembled genomes encoding full-length rRNA genes using long-read sequencing.</title>
        <authorList>
            <person name="Singleton C.M."/>
            <person name="Petriglieri F."/>
            <person name="Kristensen J.M."/>
            <person name="Kirkegaard R.H."/>
            <person name="Michaelsen T.Y."/>
            <person name="Andersen M.H."/>
            <person name="Karst S.M."/>
            <person name="Dueholm M.S."/>
            <person name="Nielsen P.H."/>
            <person name="Albertsen M."/>
        </authorList>
    </citation>
    <scope>NUCLEOTIDE SEQUENCE [LARGE SCALE GENOMIC DNA]</scope>
    <source>
        <strain evidence="12">Ribe_18-Q3-R11-54_BAT3C.373</strain>
    </source>
</reference>
<evidence type="ECO:0000256" key="4">
    <source>
        <dbReference type="ARBA" id="ARBA00022448"/>
    </source>
</evidence>
<dbReference type="GO" id="GO:0015031">
    <property type="term" value="P:protein transport"/>
    <property type="evidence" value="ECO:0007669"/>
    <property type="project" value="UniProtKB-KW"/>
</dbReference>
<evidence type="ECO:0000256" key="10">
    <source>
        <dbReference type="ARBA" id="ARBA00023136"/>
    </source>
</evidence>
<organism evidence="12 13">
    <name type="scientific">Candidatus Defluviibacterium haderslevense</name>
    <dbReference type="NCBI Taxonomy" id="2981993"/>
    <lineage>
        <taxon>Bacteria</taxon>
        <taxon>Pseudomonadati</taxon>
        <taxon>Bacteroidota</taxon>
        <taxon>Saprospiria</taxon>
        <taxon>Saprospirales</taxon>
        <taxon>Saprospiraceae</taxon>
        <taxon>Candidatus Defluviibacterium</taxon>
    </lineage>
</organism>
<dbReference type="NCBIfam" id="TIGR00739">
    <property type="entry name" value="yajC"/>
    <property type="match status" value="1"/>
</dbReference>
<name>A0A9D7S9K9_9BACT</name>
<feature type="transmembrane region" description="Helical" evidence="11">
    <location>
        <begin position="6"/>
        <end position="22"/>
    </location>
</feature>
<dbReference type="PANTHER" id="PTHR33909">
    <property type="entry name" value="SEC TRANSLOCON ACCESSORY COMPLEX SUBUNIT YAJC"/>
    <property type="match status" value="1"/>
</dbReference>
<evidence type="ECO:0000256" key="7">
    <source>
        <dbReference type="ARBA" id="ARBA00022927"/>
    </source>
</evidence>
<keyword evidence="7" id="KW-0653">Protein transport</keyword>
<dbReference type="GO" id="GO:0005886">
    <property type="term" value="C:plasma membrane"/>
    <property type="evidence" value="ECO:0007669"/>
    <property type="project" value="UniProtKB-SubCell"/>
</dbReference>
<dbReference type="PRINTS" id="PR01853">
    <property type="entry name" value="YAJCTRNLCASE"/>
</dbReference>